<evidence type="ECO:0000313" key="14">
    <source>
        <dbReference type="EMBL" id="SFI17368.1"/>
    </source>
</evidence>
<organism evidence="14 16">
    <name type="scientific">Trichococcus flocculiformis</name>
    <dbReference type="NCBI Taxonomy" id="82803"/>
    <lineage>
        <taxon>Bacteria</taxon>
        <taxon>Bacillati</taxon>
        <taxon>Bacillota</taxon>
        <taxon>Bacilli</taxon>
        <taxon>Lactobacillales</taxon>
        <taxon>Carnobacteriaceae</taxon>
        <taxon>Trichococcus</taxon>
    </lineage>
</organism>
<feature type="binding site" evidence="11">
    <location>
        <position position="86"/>
    </location>
    <ligand>
        <name>NAD(+)</name>
        <dbReference type="ChEBI" id="CHEBI:57540"/>
    </ligand>
</feature>
<evidence type="ECO:0000313" key="13">
    <source>
        <dbReference type="EMBL" id="CZQ95417.1"/>
    </source>
</evidence>
<comment type="caution">
    <text evidence="14">The sequence shown here is derived from an EMBL/GenBank/DDBJ whole genome shotgun (WGS) entry which is preliminary data.</text>
</comment>
<name>A0AB38BLE1_9LACT</name>
<gene>
    <name evidence="14" type="ORF">SAMN04488507_10657</name>
    <name evidence="13" type="ORF">TFLO_1934</name>
</gene>
<keyword evidence="6 8" id="KW-0520">NAD</keyword>
<reference evidence="13 15" key="1">
    <citation type="submission" date="2016-02" db="EMBL/GenBank/DDBJ databases">
        <authorList>
            <person name="Strepis N."/>
        </authorList>
    </citation>
    <scope>NUCLEOTIDE SEQUENCE [LARGE SCALE GENOMIC DNA]</scope>
    <source>
        <strain evidence="13">Trichococcus flocculiformis</strain>
    </source>
</reference>
<protein>
    <recommendedName>
        <fullName evidence="4 8">UDP-glucose 6-dehydrogenase</fullName>
        <ecNumber evidence="3 8">1.1.1.22</ecNumber>
    </recommendedName>
</protein>
<dbReference type="Gene3D" id="1.10.1040.10">
    <property type="entry name" value="N-(1-d-carboxylethyl)-l-norvaline Dehydrogenase, domain 2"/>
    <property type="match status" value="1"/>
</dbReference>
<dbReference type="EC" id="1.1.1.22" evidence="3 8"/>
<dbReference type="SMART" id="SM00984">
    <property type="entry name" value="UDPG_MGDP_dh_C"/>
    <property type="match status" value="1"/>
</dbReference>
<evidence type="ECO:0000256" key="4">
    <source>
        <dbReference type="ARBA" id="ARBA00015132"/>
    </source>
</evidence>
<dbReference type="SUPFAM" id="SSF51735">
    <property type="entry name" value="NAD(P)-binding Rossmann-fold domains"/>
    <property type="match status" value="1"/>
</dbReference>
<dbReference type="NCBIfam" id="TIGR03026">
    <property type="entry name" value="NDP-sugDHase"/>
    <property type="match status" value="1"/>
</dbReference>
<dbReference type="InterPro" id="IPR014026">
    <property type="entry name" value="UDP-Glc/GDP-Man_DH_dimer"/>
</dbReference>
<evidence type="ECO:0000256" key="11">
    <source>
        <dbReference type="PIRSR" id="PIRSR500134-3"/>
    </source>
</evidence>
<dbReference type="PIRSF" id="PIRSF500134">
    <property type="entry name" value="UDPglc_DH_bac"/>
    <property type="match status" value="1"/>
</dbReference>
<sequence>MYNLKITVVGTGYVGLSNAILFAQNNEVKALEIVEEKVNLINQRKSPIVDREIEEYLATKELNLTATTDKSEAYKDSEFVVIATPTNYDEKKNFFNTSSVESVIEDVLKYRPEATMIIKSTIPVGYTKEIREKYGVANIIFSPEFLREGKALYDNLYPSRIIVGEKSERAEKFANLLVQGALKEDIPVLLMESTEAEAVKLFANTYLALRVAYINELDTYAEVRGLDTKAIIDGVGLDPRIGTHYNNPSFGYGGYCLPKDTKQLLANFEDVPNNIIGAIVDSNRTRKDHIADMIIQRNPKVVGIYRLTMKSDSDNFRSSSIQGIMKRIKAKGIEVVVYEPALDDETFYSSRVFRNLDEFKSLSDVIVSNRFAPELKDVEEKVYTRDLFHEN</sequence>
<dbReference type="PANTHER" id="PTHR43750">
    <property type="entry name" value="UDP-GLUCOSE 6-DEHYDROGENASE TUAD"/>
    <property type="match status" value="1"/>
</dbReference>
<comment type="pathway">
    <text evidence="1">Nucleotide-sugar biosynthesis; UDP-alpha-D-glucuronate biosynthesis; UDP-alpha-D-glucuronate from UDP-alpha-D-glucose: step 1/1.</text>
</comment>
<dbReference type="InterPro" id="IPR017476">
    <property type="entry name" value="UDP-Glc/GDP-Man"/>
</dbReference>
<comment type="catalytic activity">
    <reaction evidence="7 8">
        <text>UDP-alpha-D-glucose + 2 NAD(+) + H2O = UDP-alpha-D-glucuronate + 2 NADH + 3 H(+)</text>
        <dbReference type="Rhea" id="RHEA:23596"/>
        <dbReference type="ChEBI" id="CHEBI:15377"/>
        <dbReference type="ChEBI" id="CHEBI:15378"/>
        <dbReference type="ChEBI" id="CHEBI:57540"/>
        <dbReference type="ChEBI" id="CHEBI:57945"/>
        <dbReference type="ChEBI" id="CHEBI:58052"/>
        <dbReference type="ChEBI" id="CHEBI:58885"/>
        <dbReference type="EC" id="1.1.1.22"/>
    </reaction>
</comment>
<dbReference type="InterPro" id="IPR013328">
    <property type="entry name" value="6PGD_dom2"/>
</dbReference>
<evidence type="ECO:0000256" key="10">
    <source>
        <dbReference type="PIRSR" id="PIRSR500134-2"/>
    </source>
</evidence>
<dbReference type="InterPro" id="IPR008927">
    <property type="entry name" value="6-PGluconate_DH-like_C_sf"/>
</dbReference>
<evidence type="ECO:0000256" key="5">
    <source>
        <dbReference type="ARBA" id="ARBA00023002"/>
    </source>
</evidence>
<dbReference type="Proteomes" id="UP000199686">
    <property type="component" value="Unassembled WGS sequence"/>
</dbReference>
<evidence type="ECO:0000256" key="8">
    <source>
        <dbReference type="PIRNR" id="PIRNR000124"/>
    </source>
</evidence>
<dbReference type="EMBL" id="FJMZ01000023">
    <property type="protein sequence ID" value="CZQ95417.1"/>
    <property type="molecule type" value="Genomic_DNA"/>
</dbReference>
<dbReference type="PANTHER" id="PTHR43750:SF2">
    <property type="entry name" value="UDP-GLUCOSE 6-DEHYDROGENASE"/>
    <property type="match status" value="1"/>
</dbReference>
<dbReference type="AlphaFoldDB" id="A0AB38BLE1"/>
<evidence type="ECO:0000256" key="6">
    <source>
        <dbReference type="ARBA" id="ARBA00023027"/>
    </source>
</evidence>
<proteinExistence type="inferred from homology"/>
<reference evidence="14 16" key="2">
    <citation type="submission" date="2016-10" db="EMBL/GenBank/DDBJ databases">
        <authorList>
            <person name="Varghese N."/>
            <person name="Submissions S."/>
        </authorList>
    </citation>
    <scope>NUCLEOTIDE SEQUENCE [LARGE SCALE GENOMIC DNA]</scope>
    <source>
        <strain evidence="14 16">DSM 2094</strain>
    </source>
</reference>
<evidence type="ECO:0000256" key="1">
    <source>
        <dbReference type="ARBA" id="ARBA00004701"/>
    </source>
</evidence>
<dbReference type="InterPro" id="IPR014027">
    <property type="entry name" value="UDP-Glc/GDP-Man_DH_C"/>
</dbReference>
<feature type="binding site" evidence="11">
    <location>
        <position position="37"/>
    </location>
    <ligand>
        <name>NAD(+)</name>
        <dbReference type="ChEBI" id="CHEBI:57540"/>
    </ligand>
</feature>
<evidence type="ECO:0000256" key="9">
    <source>
        <dbReference type="PIRSR" id="PIRSR500134-1"/>
    </source>
</evidence>
<dbReference type="Proteomes" id="UP000195947">
    <property type="component" value="Unassembled WGS sequence"/>
</dbReference>
<dbReference type="Pfam" id="PF03720">
    <property type="entry name" value="UDPG_MGDP_dh_C"/>
    <property type="match status" value="1"/>
</dbReference>
<comment type="similarity">
    <text evidence="2 8">Belongs to the UDP-glucose/GDP-mannose dehydrogenase family.</text>
</comment>
<dbReference type="InterPro" id="IPR036291">
    <property type="entry name" value="NAD(P)-bd_dom_sf"/>
</dbReference>
<feature type="binding site" evidence="10">
    <location>
        <begin position="145"/>
        <end position="148"/>
    </location>
    <ligand>
        <name>substrate</name>
    </ligand>
</feature>
<dbReference type="GO" id="GO:0051287">
    <property type="term" value="F:NAD binding"/>
    <property type="evidence" value="ECO:0007669"/>
    <property type="project" value="InterPro"/>
</dbReference>
<feature type="binding site" evidence="10">
    <location>
        <begin position="245"/>
        <end position="249"/>
    </location>
    <ligand>
        <name>substrate</name>
    </ligand>
</feature>
<dbReference type="GO" id="GO:0000271">
    <property type="term" value="P:polysaccharide biosynthetic process"/>
    <property type="evidence" value="ECO:0007669"/>
    <property type="project" value="InterPro"/>
</dbReference>
<feature type="binding site" evidence="11">
    <location>
        <position position="148"/>
    </location>
    <ligand>
        <name>NAD(+)</name>
        <dbReference type="ChEBI" id="CHEBI:57540"/>
    </ligand>
</feature>
<evidence type="ECO:0000256" key="2">
    <source>
        <dbReference type="ARBA" id="ARBA00006601"/>
    </source>
</evidence>
<evidence type="ECO:0000313" key="16">
    <source>
        <dbReference type="Proteomes" id="UP000199686"/>
    </source>
</evidence>
<feature type="binding site" evidence="10">
    <location>
        <position position="253"/>
    </location>
    <ligand>
        <name>substrate</name>
    </ligand>
</feature>
<dbReference type="Gene3D" id="3.40.50.720">
    <property type="entry name" value="NAD(P)-binding Rossmann-like Domain"/>
    <property type="match status" value="2"/>
</dbReference>
<feature type="domain" description="UDP-glucose/GDP-mannose dehydrogenase C-terminal" evidence="12">
    <location>
        <begin position="303"/>
        <end position="390"/>
    </location>
</feature>
<dbReference type="InterPro" id="IPR028357">
    <property type="entry name" value="UDPglc_DH_bac"/>
</dbReference>
<dbReference type="EMBL" id="FOQC01000065">
    <property type="protein sequence ID" value="SFI17368.1"/>
    <property type="molecule type" value="Genomic_DNA"/>
</dbReference>
<dbReference type="Pfam" id="PF00984">
    <property type="entry name" value="UDPG_MGDP_dh"/>
    <property type="match status" value="1"/>
</dbReference>
<evidence type="ECO:0000256" key="7">
    <source>
        <dbReference type="ARBA" id="ARBA00047473"/>
    </source>
</evidence>
<dbReference type="GO" id="GO:0003979">
    <property type="term" value="F:UDP-glucose 6-dehydrogenase activity"/>
    <property type="evidence" value="ECO:0007669"/>
    <property type="project" value="UniProtKB-EC"/>
</dbReference>
<feature type="active site" description="Nucleophile" evidence="9">
    <location>
        <position position="256"/>
    </location>
</feature>
<feature type="binding site" evidence="11">
    <location>
        <position position="317"/>
    </location>
    <ligand>
        <name>NAD(+)</name>
        <dbReference type="ChEBI" id="CHEBI:57540"/>
    </ligand>
</feature>
<dbReference type="InterPro" id="IPR036220">
    <property type="entry name" value="UDP-Glc/GDP-Man_DH_C_sf"/>
</dbReference>
<dbReference type="PIRSF" id="PIRSF000124">
    <property type="entry name" value="UDPglc_GDPman_dh"/>
    <property type="match status" value="1"/>
</dbReference>
<feature type="binding site" evidence="11">
    <location>
        <position position="121"/>
    </location>
    <ligand>
        <name>NAD(+)</name>
        <dbReference type="ChEBI" id="CHEBI:57540"/>
    </ligand>
</feature>
<dbReference type="SUPFAM" id="SSF52413">
    <property type="entry name" value="UDP-glucose/GDP-mannose dehydrogenase C-terminal domain"/>
    <property type="match status" value="1"/>
</dbReference>
<keyword evidence="15" id="KW-1185">Reference proteome</keyword>
<keyword evidence="5 8" id="KW-0560">Oxidoreductase</keyword>
<feature type="binding site" evidence="10">
    <location>
        <position position="310"/>
    </location>
    <ligand>
        <name>substrate</name>
    </ligand>
</feature>
<dbReference type="InterPro" id="IPR001732">
    <property type="entry name" value="UDP-Glc/GDP-Man_DH_N"/>
</dbReference>
<feature type="binding site" evidence="10">
    <location>
        <position position="200"/>
    </location>
    <ligand>
        <name>substrate</name>
    </ligand>
</feature>
<feature type="binding site" evidence="10">
    <location>
        <position position="309"/>
    </location>
    <ligand>
        <name>substrate</name>
    </ligand>
</feature>
<feature type="binding site" evidence="11">
    <location>
        <position position="259"/>
    </location>
    <ligand>
        <name>NAD(+)</name>
        <dbReference type="ChEBI" id="CHEBI:57540"/>
    </ligand>
</feature>
<dbReference type="Pfam" id="PF03721">
    <property type="entry name" value="UDPG_MGDP_dh_N"/>
    <property type="match status" value="1"/>
</dbReference>
<evidence type="ECO:0000259" key="12">
    <source>
        <dbReference type="SMART" id="SM00984"/>
    </source>
</evidence>
<dbReference type="SUPFAM" id="SSF48179">
    <property type="entry name" value="6-phosphogluconate dehydrogenase C-terminal domain-like"/>
    <property type="match status" value="1"/>
</dbReference>
<evidence type="ECO:0000313" key="15">
    <source>
        <dbReference type="Proteomes" id="UP000195947"/>
    </source>
</evidence>
<evidence type="ECO:0000256" key="3">
    <source>
        <dbReference type="ARBA" id="ARBA00012954"/>
    </source>
</evidence>
<accession>A0AB38BLE1</accession>